<keyword evidence="4 8" id="KW-1003">Cell membrane</keyword>
<organism evidence="11 12">
    <name type="scientific">Turnera subulata</name>
    <dbReference type="NCBI Taxonomy" id="218843"/>
    <lineage>
        <taxon>Eukaryota</taxon>
        <taxon>Viridiplantae</taxon>
        <taxon>Streptophyta</taxon>
        <taxon>Embryophyta</taxon>
        <taxon>Tracheophyta</taxon>
        <taxon>Spermatophyta</taxon>
        <taxon>Magnoliopsida</taxon>
        <taxon>eudicotyledons</taxon>
        <taxon>Gunneridae</taxon>
        <taxon>Pentapetalae</taxon>
        <taxon>rosids</taxon>
        <taxon>fabids</taxon>
        <taxon>Malpighiales</taxon>
        <taxon>Passifloraceae</taxon>
        <taxon>Turnera</taxon>
    </lineage>
</organism>
<reference evidence="11" key="2">
    <citation type="journal article" date="2023" name="Plants (Basel)">
        <title>Annotation of the Turnera subulata (Passifloraceae) Draft Genome Reveals the S-Locus Evolved after the Divergence of Turneroideae from Passifloroideae in a Stepwise Manner.</title>
        <authorList>
            <person name="Henning P.M."/>
            <person name="Roalson E.H."/>
            <person name="Mir W."/>
            <person name="McCubbin A.G."/>
            <person name="Shore J.S."/>
        </authorList>
    </citation>
    <scope>NUCLEOTIDE SEQUENCE</scope>
    <source>
        <strain evidence="11">F60SS</strain>
    </source>
</reference>
<dbReference type="PANTHER" id="PTHR33573:SF50">
    <property type="entry name" value="CASP-LIKE PROTEIN 4A3"/>
    <property type="match status" value="1"/>
</dbReference>
<dbReference type="InterPro" id="IPR006702">
    <property type="entry name" value="CASP_dom"/>
</dbReference>
<feature type="compositionally biased region" description="Basic and acidic residues" evidence="9">
    <location>
        <begin position="116"/>
        <end position="126"/>
    </location>
</feature>
<keyword evidence="6" id="KW-1133">Transmembrane helix</keyword>
<keyword evidence="12" id="KW-1185">Reference proteome</keyword>
<evidence type="ECO:0000256" key="5">
    <source>
        <dbReference type="ARBA" id="ARBA00022692"/>
    </source>
</evidence>
<dbReference type="EMBL" id="JAKUCV010005999">
    <property type="protein sequence ID" value="KAJ4829079.1"/>
    <property type="molecule type" value="Genomic_DNA"/>
</dbReference>
<dbReference type="AlphaFoldDB" id="A0A9Q0J5G4"/>
<evidence type="ECO:0000256" key="6">
    <source>
        <dbReference type="ARBA" id="ARBA00022989"/>
    </source>
</evidence>
<feature type="region of interest" description="Disordered" evidence="9">
    <location>
        <begin position="103"/>
        <end position="137"/>
    </location>
</feature>
<evidence type="ECO:0000256" key="9">
    <source>
        <dbReference type="SAM" id="MobiDB-lite"/>
    </source>
</evidence>
<feature type="compositionally biased region" description="Low complexity" evidence="9">
    <location>
        <begin position="127"/>
        <end position="137"/>
    </location>
</feature>
<feature type="region of interest" description="Disordered" evidence="9">
    <location>
        <begin position="352"/>
        <end position="385"/>
    </location>
</feature>
<comment type="similarity">
    <text evidence="2 8">Belongs to the Casparian strip membrane proteins (CASP) family.</text>
</comment>
<feature type="region of interest" description="Disordered" evidence="9">
    <location>
        <begin position="416"/>
        <end position="445"/>
    </location>
</feature>
<protein>
    <recommendedName>
        <fullName evidence="8">CASP-like protein</fullName>
    </recommendedName>
</protein>
<comment type="subunit">
    <text evidence="3 8">Homodimer and heterodimers.</text>
</comment>
<feature type="non-terminal residue" evidence="11">
    <location>
        <position position="478"/>
    </location>
</feature>
<evidence type="ECO:0000313" key="11">
    <source>
        <dbReference type="EMBL" id="KAJ4829079.1"/>
    </source>
</evidence>
<gene>
    <name evidence="11" type="ORF">Tsubulata_030978</name>
</gene>
<dbReference type="Proteomes" id="UP001141552">
    <property type="component" value="Unassembled WGS sequence"/>
</dbReference>
<evidence type="ECO:0000259" key="10">
    <source>
        <dbReference type="Pfam" id="PF04535"/>
    </source>
</evidence>
<evidence type="ECO:0000313" key="12">
    <source>
        <dbReference type="Proteomes" id="UP001141552"/>
    </source>
</evidence>
<feature type="compositionally biased region" description="Basic and acidic residues" evidence="9">
    <location>
        <begin position="416"/>
        <end position="427"/>
    </location>
</feature>
<comment type="subcellular location">
    <subcellularLocation>
        <location evidence="1 8">Cell membrane</location>
        <topology evidence="1 8">Multi-pass membrane protein</topology>
    </subcellularLocation>
</comment>
<evidence type="ECO:0000256" key="2">
    <source>
        <dbReference type="ARBA" id="ARBA00007651"/>
    </source>
</evidence>
<evidence type="ECO:0000256" key="8">
    <source>
        <dbReference type="RuleBase" id="RU361233"/>
    </source>
</evidence>
<sequence length="478" mass="52793">MESKGKSNGNNRIKERIQIPPHNMKRSSSSNSESLTHLDSPHSPLRFHSPLRSDQGDPDPHEPTPYSSPSASPDKLPPPLPTPHADHPNSNSKAIVLAADKSTQYSPLPSPLPPLPRRESNAKEEAAAAATAANHQPAPALHRAVREQVAPPAVRKVGPEGGRSGTVLRRSRNEDVTTISELGFRISGVVLCLISFSVMAADKTQGWSGDSFDRYKEYRYCLCVNVIGFVYSVFQVYDVSYYIATTKHVMRHHLRRHFNFFMDQASILYLKPLVSGWSAEVVIFEYWVLAYLLMSAASSAATRVDDWQSNWEKRGGRLVEGGACTSRGRDRRRKIEENKAREGERSLLCCPLASGSPETGRREEGSTTAFDSDLRGGGRLGDLPNDVHGCKRPRLNGETRHRLSVGWLWRRTGEEGREATIDEERKSGPGNGGASGEQRRGAGRGWRLQVWVEKGMKGEIEAERGFGLLVAGKRDGAL</sequence>
<comment type="caution">
    <text evidence="11">The sequence shown here is derived from an EMBL/GenBank/DDBJ whole genome shotgun (WGS) entry which is preliminary data.</text>
</comment>
<evidence type="ECO:0000256" key="4">
    <source>
        <dbReference type="ARBA" id="ARBA00022475"/>
    </source>
</evidence>
<feature type="domain" description="Casparian strip membrane protein" evidence="10">
    <location>
        <begin position="177"/>
        <end position="267"/>
    </location>
</feature>
<dbReference type="Pfam" id="PF04535">
    <property type="entry name" value="CASP_dom"/>
    <property type="match status" value="1"/>
</dbReference>
<evidence type="ECO:0000256" key="1">
    <source>
        <dbReference type="ARBA" id="ARBA00004651"/>
    </source>
</evidence>
<keyword evidence="7" id="KW-0472">Membrane</keyword>
<dbReference type="GO" id="GO:0005886">
    <property type="term" value="C:plasma membrane"/>
    <property type="evidence" value="ECO:0007669"/>
    <property type="project" value="UniProtKB-SubCell"/>
</dbReference>
<dbReference type="OrthoDB" id="672180at2759"/>
<reference evidence="11" key="1">
    <citation type="submission" date="2022-02" db="EMBL/GenBank/DDBJ databases">
        <authorList>
            <person name="Henning P.M."/>
            <person name="McCubbin A.G."/>
            <person name="Shore J.S."/>
        </authorList>
    </citation>
    <scope>NUCLEOTIDE SEQUENCE</scope>
    <source>
        <strain evidence="11">F60SS</strain>
        <tissue evidence="11">Leaves</tissue>
    </source>
</reference>
<evidence type="ECO:0000256" key="7">
    <source>
        <dbReference type="ARBA" id="ARBA00023136"/>
    </source>
</evidence>
<proteinExistence type="inferred from homology"/>
<name>A0A9Q0J5G4_9ROSI</name>
<evidence type="ECO:0000256" key="3">
    <source>
        <dbReference type="ARBA" id="ARBA00011489"/>
    </source>
</evidence>
<feature type="region of interest" description="Disordered" evidence="9">
    <location>
        <begin position="1"/>
        <end position="90"/>
    </location>
</feature>
<keyword evidence="5" id="KW-0812">Transmembrane</keyword>
<dbReference type="PANTHER" id="PTHR33573">
    <property type="entry name" value="CASP-LIKE PROTEIN 4A4"/>
    <property type="match status" value="1"/>
</dbReference>
<feature type="compositionally biased region" description="Polar residues" evidence="9">
    <location>
        <begin position="1"/>
        <end position="11"/>
    </location>
</feature>
<accession>A0A9Q0J5G4</accession>